<dbReference type="SUPFAM" id="SSF57845">
    <property type="entry name" value="B-box zinc-binding domain"/>
    <property type="match status" value="1"/>
</dbReference>
<dbReference type="EMBL" id="CADCXU010016808">
    <property type="protein sequence ID" value="CAB0005896.1"/>
    <property type="molecule type" value="Genomic_DNA"/>
</dbReference>
<dbReference type="PANTHER" id="PTHR24104:SF48">
    <property type="entry name" value="PROTEIN WECH"/>
    <property type="match status" value="1"/>
</dbReference>
<dbReference type="FunFam" id="2.120.10.30:FF:000013">
    <property type="entry name" value="E3 ubiquitin-protein ligase TRIM71"/>
    <property type="match status" value="1"/>
</dbReference>
<evidence type="ECO:0000256" key="22">
    <source>
        <dbReference type="PROSITE-ProRule" id="PRU00504"/>
    </source>
</evidence>
<evidence type="ECO:0000259" key="24">
    <source>
        <dbReference type="PROSITE" id="PS50119"/>
    </source>
</evidence>
<evidence type="ECO:0000313" key="25">
    <source>
        <dbReference type="EMBL" id="CAB0005896.1"/>
    </source>
</evidence>
<dbReference type="Gene3D" id="2.120.10.30">
    <property type="entry name" value="TolB, C-terminal domain"/>
    <property type="match status" value="3"/>
</dbReference>
<evidence type="ECO:0000256" key="17">
    <source>
        <dbReference type="ARBA" id="ARBA00040205"/>
    </source>
</evidence>
<evidence type="ECO:0000256" key="1">
    <source>
        <dbReference type="ARBA" id="ARBA00000900"/>
    </source>
</evidence>
<evidence type="ECO:0000313" key="26">
    <source>
        <dbReference type="Proteomes" id="UP000479000"/>
    </source>
</evidence>
<dbReference type="InterPro" id="IPR000315">
    <property type="entry name" value="Znf_B-box"/>
</dbReference>
<dbReference type="GO" id="GO:0043161">
    <property type="term" value="P:proteasome-mediated ubiquitin-dependent protein catabolic process"/>
    <property type="evidence" value="ECO:0007669"/>
    <property type="project" value="TreeGrafter"/>
</dbReference>
<dbReference type="SUPFAM" id="SSF101898">
    <property type="entry name" value="NHL repeat"/>
    <property type="match status" value="1"/>
</dbReference>
<evidence type="ECO:0000256" key="5">
    <source>
        <dbReference type="ARBA" id="ARBA00012483"/>
    </source>
</evidence>
<keyword evidence="13" id="KW-0862">Zinc</keyword>
<evidence type="ECO:0000256" key="20">
    <source>
        <dbReference type="ARBA" id="ARBA00043228"/>
    </source>
</evidence>
<dbReference type="InterPro" id="IPR001258">
    <property type="entry name" value="NHL_repeat"/>
</dbReference>
<keyword evidence="12" id="KW-0833">Ubl conjugation pathway</keyword>
<comment type="subcellular location">
    <subcellularLocation>
        <location evidence="2">Cytoplasm</location>
        <location evidence="2">P-body</location>
    </subcellularLocation>
</comment>
<dbReference type="GO" id="GO:0000932">
    <property type="term" value="C:P-body"/>
    <property type="evidence" value="ECO:0007669"/>
    <property type="project" value="UniProtKB-SubCell"/>
</dbReference>
<dbReference type="Pfam" id="PF00643">
    <property type="entry name" value="zf-B_box"/>
    <property type="match status" value="1"/>
</dbReference>
<feature type="compositionally biased region" description="Pro residues" evidence="23">
    <location>
        <begin position="400"/>
        <end position="413"/>
    </location>
</feature>
<gene>
    <name evidence="25" type="ORF">NTEN_LOCUS11373</name>
</gene>
<dbReference type="FunFam" id="2.120.10.30:FF:000080">
    <property type="entry name" value="E3 ubiquitin-protein ligase TRIM71"/>
    <property type="match status" value="1"/>
</dbReference>
<feature type="non-terminal residue" evidence="25">
    <location>
        <position position="712"/>
    </location>
</feature>
<dbReference type="PROSITE" id="PS51125">
    <property type="entry name" value="NHL"/>
    <property type="match status" value="6"/>
</dbReference>
<comment type="catalytic activity">
    <reaction evidence="1">
        <text>S-ubiquitinyl-[E2 ubiquitin-conjugating enzyme]-L-cysteine + [acceptor protein]-L-lysine = [E2 ubiquitin-conjugating enzyme]-L-cysteine + N(6)-ubiquitinyl-[acceptor protein]-L-lysine.</text>
        <dbReference type="EC" id="2.3.2.27"/>
    </reaction>
</comment>
<dbReference type="CDD" id="cd14954">
    <property type="entry name" value="NHL_TRIM71_like"/>
    <property type="match status" value="1"/>
</dbReference>
<evidence type="ECO:0000256" key="2">
    <source>
        <dbReference type="ARBA" id="ARBA00004201"/>
    </source>
</evidence>
<dbReference type="CDD" id="cd19796">
    <property type="entry name" value="Bbox2_TRIM71_C-VII"/>
    <property type="match status" value="1"/>
</dbReference>
<dbReference type="GO" id="GO:0008270">
    <property type="term" value="F:zinc ion binding"/>
    <property type="evidence" value="ECO:0007669"/>
    <property type="project" value="UniProtKB-KW"/>
</dbReference>
<evidence type="ECO:0000256" key="13">
    <source>
        <dbReference type="ARBA" id="ARBA00022833"/>
    </source>
</evidence>
<feature type="repeat" description="NHL" evidence="22">
    <location>
        <begin position="437"/>
        <end position="480"/>
    </location>
</feature>
<accession>A0A6H5GPX5</accession>
<comment type="pathway">
    <text evidence="3">Protein modification; protein ubiquitination.</text>
</comment>
<keyword evidence="26" id="KW-1185">Reference proteome</keyword>
<keyword evidence="11 21" id="KW-0863">Zinc-finger</keyword>
<dbReference type="Pfam" id="PF01436">
    <property type="entry name" value="NHL"/>
    <property type="match status" value="6"/>
</dbReference>
<dbReference type="Proteomes" id="UP000479000">
    <property type="component" value="Unassembled WGS sequence"/>
</dbReference>
<evidence type="ECO:0000256" key="19">
    <source>
        <dbReference type="ARBA" id="ARBA00042007"/>
    </source>
</evidence>
<evidence type="ECO:0000256" key="15">
    <source>
        <dbReference type="ARBA" id="ARBA00023054"/>
    </source>
</evidence>
<evidence type="ECO:0000256" key="11">
    <source>
        <dbReference type="ARBA" id="ARBA00022771"/>
    </source>
</evidence>
<dbReference type="FunFam" id="2.120.10.30:FF:000025">
    <property type="entry name" value="E3 ubiquitin-protein ligase TRIM71"/>
    <property type="match status" value="1"/>
</dbReference>
<feature type="domain" description="B box-type" evidence="24">
    <location>
        <begin position="36"/>
        <end position="83"/>
    </location>
</feature>
<evidence type="ECO:0000256" key="12">
    <source>
        <dbReference type="ARBA" id="ARBA00022786"/>
    </source>
</evidence>
<dbReference type="EC" id="2.3.2.27" evidence="5"/>
<evidence type="ECO:0000256" key="10">
    <source>
        <dbReference type="ARBA" id="ARBA00022737"/>
    </source>
</evidence>
<evidence type="ECO:0000256" key="6">
    <source>
        <dbReference type="ARBA" id="ARBA00022473"/>
    </source>
</evidence>
<comment type="similarity">
    <text evidence="4">Belongs to the TRIM/RBCC family.</text>
</comment>
<feature type="region of interest" description="Disordered" evidence="23">
    <location>
        <begin position="89"/>
        <end position="108"/>
    </location>
</feature>
<dbReference type="GO" id="GO:0017148">
    <property type="term" value="P:negative regulation of translation"/>
    <property type="evidence" value="ECO:0007669"/>
    <property type="project" value="UniProtKB-ARBA"/>
</dbReference>
<evidence type="ECO:0000256" key="23">
    <source>
        <dbReference type="SAM" id="MobiDB-lite"/>
    </source>
</evidence>
<keyword evidence="9" id="KW-0479">Metal-binding</keyword>
<proteinExistence type="inferred from homology"/>
<evidence type="ECO:0000256" key="4">
    <source>
        <dbReference type="ARBA" id="ARBA00008518"/>
    </source>
</evidence>
<evidence type="ECO:0000256" key="16">
    <source>
        <dbReference type="ARBA" id="ARBA00023158"/>
    </source>
</evidence>
<organism evidence="25 26">
    <name type="scientific">Nesidiocoris tenuis</name>
    <dbReference type="NCBI Taxonomy" id="355587"/>
    <lineage>
        <taxon>Eukaryota</taxon>
        <taxon>Metazoa</taxon>
        <taxon>Ecdysozoa</taxon>
        <taxon>Arthropoda</taxon>
        <taxon>Hexapoda</taxon>
        <taxon>Insecta</taxon>
        <taxon>Pterygota</taxon>
        <taxon>Neoptera</taxon>
        <taxon>Paraneoptera</taxon>
        <taxon>Hemiptera</taxon>
        <taxon>Heteroptera</taxon>
        <taxon>Panheteroptera</taxon>
        <taxon>Cimicomorpha</taxon>
        <taxon>Miridae</taxon>
        <taxon>Dicyphina</taxon>
        <taxon>Nesidiocoris</taxon>
    </lineage>
</organism>
<dbReference type="InterPro" id="IPR050952">
    <property type="entry name" value="TRIM-NHL_E3_ligases"/>
</dbReference>
<feature type="region of interest" description="Disordered" evidence="23">
    <location>
        <begin position="399"/>
        <end position="427"/>
    </location>
</feature>
<dbReference type="PANTHER" id="PTHR24104">
    <property type="entry name" value="E3 UBIQUITIN-PROTEIN LIGASE NHLRC1-RELATED"/>
    <property type="match status" value="1"/>
</dbReference>
<keyword evidence="14" id="KW-0694">RNA-binding</keyword>
<evidence type="ECO:0000256" key="3">
    <source>
        <dbReference type="ARBA" id="ARBA00004906"/>
    </source>
</evidence>
<evidence type="ECO:0000256" key="21">
    <source>
        <dbReference type="PROSITE-ProRule" id="PRU00024"/>
    </source>
</evidence>
<feature type="repeat" description="NHL" evidence="22">
    <location>
        <begin position="676"/>
        <end position="712"/>
    </location>
</feature>
<keyword evidence="7" id="KW-0963">Cytoplasm</keyword>
<keyword evidence="10" id="KW-0677">Repeat</keyword>
<keyword evidence="6" id="KW-0217">Developmental protein</keyword>
<sequence>MATAFSDHSTMLSCLSNLCPLEPEDIINELLLDKQEVTPVCHSCDECSKATSKCKDCDELLCDRCVRAHIRVKLTKDHFIVPLEDPLQSSPPFVSKSPSGNSSGSGGSSSILNGNTLCESHLSETVKLYCDTCCVSICTECTVLDHRGHSFIYLQDALDGARSAASRLLSDAKIGSQSARDCIDMTQRMIENVSLKSHSIIREIKSMIRKFRFALEERERELINKVEKLRVLKQKSLQQQMEGLKALHTCYSHTSDAIATALDIGTTVDILHAKESAFAELKRLRTARGSMPLLDDEIVFSPPDPSLIVAMSTMGDVVTPGISHNGIIGDGLLRNISITSPFNPNKNNCLEDLSIVTAESIPPFLPSLMGSPMPVICDDDIKIPIWSSSSVRPKLDVLPQPMPSIRPSRPPVTLPLTLTGPSGRPPPQCYMDTARPKMIIGSEGEKDGQLCRPWGVCCDQEGNIIVADRSNNRIQMFKSDGTFLRKFGSHGSEPGCFDRPAGVAVDPMGRIVVTDKDNHRVQIFTNDGQFLFTFGEKGSKVGQFNYPWDVAVDSKGKIVVSDTRNHRIQMFTIDGTFLCKYGFENTANMVKHFDSPRGVCFGSKGCVIVTDFNNHRLVVIDPNFRNARFLGSEGSAIKQFLRPQGVAVDAEGNIIVADSRNNRIQVFEQNGSFLWQFGTSGKEPGQLDRPSGVCLTPDGKIVIVDFGNNRLQ</sequence>
<dbReference type="AlphaFoldDB" id="A0A6H5GPX5"/>
<feature type="repeat" description="NHL" evidence="22">
    <location>
        <begin position="591"/>
        <end position="623"/>
    </location>
</feature>
<evidence type="ECO:0000256" key="7">
    <source>
        <dbReference type="ARBA" id="ARBA00022490"/>
    </source>
</evidence>
<dbReference type="PROSITE" id="PS50119">
    <property type="entry name" value="ZF_BBOX"/>
    <property type="match status" value="2"/>
</dbReference>
<reference evidence="25 26" key="1">
    <citation type="submission" date="2020-02" db="EMBL/GenBank/DDBJ databases">
        <authorList>
            <person name="Ferguson B K."/>
        </authorList>
    </citation>
    <scope>NUCLEOTIDE SEQUENCE [LARGE SCALE GENOMIC DNA]</scope>
</reference>
<keyword evidence="16" id="KW-0943">RNA-mediated gene silencing</keyword>
<feature type="repeat" description="NHL" evidence="22">
    <location>
        <begin position="484"/>
        <end position="527"/>
    </location>
</feature>
<dbReference type="OrthoDB" id="342730at2759"/>
<keyword evidence="15" id="KW-0175">Coiled coil</keyword>
<dbReference type="GO" id="GO:0035198">
    <property type="term" value="F:miRNA binding"/>
    <property type="evidence" value="ECO:0007669"/>
    <property type="project" value="UniProtKB-ARBA"/>
</dbReference>
<name>A0A6H5GPX5_9HEMI</name>
<feature type="repeat" description="NHL" evidence="22">
    <location>
        <begin position="627"/>
        <end position="670"/>
    </location>
</feature>
<protein>
    <recommendedName>
        <fullName evidence="17">E3 ubiquitin-protein ligase TRIM71</fullName>
        <ecNumber evidence="5">2.3.2.27</ecNumber>
    </recommendedName>
    <alternativeName>
        <fullName evidence="20">Protein lin-41 homolog</fullName>
    </alternativeName>
    <alternativeName>
        <fullName evidence="18">RING-type E3 ubiquitin transferase TRIM71</fullName>
    </alternativeName>
    <alternativeName>
        <fullName evidence="19">Tripartite motif-containing protein 71</fullName>
    </alternativeName>
</protein>
<feature type="domain" description="B box-type" evidence="24">
    <location>
        <begin position="113"/>
        <end position="154"/>
    </location>
</feature>
<feature type="repeat" description="NHL" evidence="22">
    <location>
        <begin position="531"/>
        <end position="574"/>
    </location>
</feature>
<evidence type="ECO:0000256" key="14">
    <source>
        <dbReference type="ARBA" id="ARBA00022884"/>
    </source>
</evidence>
<evidence type="ECO:0000256" key="9">
    <source>
        <dbReference type="ARBA" id="ARBA00022723"/>
    </source>
</evidence>
<dbReference type="InterPro" id="IPR011042">
    <property type="entry name" value="6-blade_b-propeller_TolB-like"/>
</dbReference>
<keyword evidence="8" id="KW-0808">Transferase</keyword>
<dbReference type="GO" id="GO:0031047">
    <property type="term" value="P:regulatory ncRNA-mediated gene silencing"/>
    <property type="evidence" value="ECO:0007669"/>
    <property type="project" value="UniProtKB-KW"/>
</dbReference>
<dbReference type="SMART" id="SM00336">
    <property type="entry name" value="BBOX"/>
    <property type="match status" value="2"/>
</dbReference>
<evidence type="ECO:0000256" key="18">
    <source>
        <dbReference type="ARBA" id="ARBA00041679"/>
    </source>
</evidence>
<dbReference type="GO" id="GO:0061630">
    <property type="term" value="F:ubiquitin protein ligase activity"/>
    <property type="evidence" value="ECO:0007669"/>
    <property type="project" value="UniProtKB-EC"/>
</dbReference>
<dbReference type="Gene3D" id="3.30.160.60">
    <property type="entry name" value="Classic Zinc Finger"/>
    <property type="match status" value="1"/>
</dbReference>
<evidence type="ECO:0000256" key="8">
    <source>
        <dbReference type="ARBA" id="ARBA00022679"/>
    </source>
</evidence>
<dbReference type="GO" id="GO:0000209">
    <property type="term" value="P:protein polyubiquitination"/>
    <property type="evidence" value="ECO:0007669"/>
    <property type="project" value="TreeGrafter"/>
</dbReference>